<evidence type="ECO:0000256" key="1">
    <source>
        <dbReference type="ARBA" id="ARBA00022529"/>
    </source>
</evidence>
<dbReference type="GO" id="GO:0042742">
    <property type="term" value="P:defense response to bacterium"/>
    <property type="evidence" value="ECO:0007669"/>
    <property type="project" value="UniProtKB-KW"/>
</dbReference>
<accession>A0A8C5WW15</accession>
<protein>
    <recommendedName>
        <fullName evidence="5">WAP domain-containing protein</fullName>
    </recommendedName>
</protein>
<dbReference type="GeneTree" id="ENSGT01010000227048"/>
<organism evidence="6 7">
    <name type="scientific">Laticauda laticaudata</name>
    <name type="common">Blue-ringed sea krait</name>
    <name type="synonym">Blue-lipped sea krait</name>
    <dbReference type="NCBI Taxonomy" id="8630"/>
    <lineage>
        <taxon>Eukaryota</taxon>
        <taxon>Metazoa</taxon>
        <taxon>Chordata</taxon>
        <taxon>Craniata</taxon>
        <taxon>Vertebrata</taxon>
        <taxon>Euteleostomi</taxon>
        <taxon>Lepidosauria</taxon>
        <taxon>Squamata</taxon>
        <taxon>Bifurcata</taxon>
        <taxon>Unidentata</taxon>
        <taxon>Episquamata</taxon>
        <taxon>Toxicofera</taxon>
        <taxon>Serpentes</taxon>
        <taxon>Colubroidea</taxon>
        <taxon>Elapidae</taxon>
        <taxon>Laticaudinae</taxon>
        <taxon>Laticauda</taxon>
    </lineage>
</organism>
<evidence type="ECO:0000313" key="6">
    <source>
        <dbReference type="Ensembl" id="ENSLLTP00000017278.1"/>
    </source>
</evidence>
<dbReference type="InterPro" id="IPR008197">
    <property type="entry name" value="WAP_dom"/>
</dbReference>
<dbReference type="AlphaFoldDB" id="A0A8C5WW15"/>
<dbReference type="Proteomes" id="UP000694406">
    <property type="component" value="Unplaced"/>
</dbReference>
<keyword evidence="1" id="KW-0929">Antimicrobial</keyword>
<proteinExistence type="inferred from homology"/>
<dbReference type="GO" id="GO:0030414">
    <property type="term" value="F:peptidase inhibitor activity"/>
    <property type="evidence" value="ECO:0007669"/>
    <property type="project" value="InterPro"/>
</dbReference>
<dbReference type="InterPro" id="IPR036645">
    <property type="entry name" value="Elafin-like_sf"/>
</dbReference>
<evidence type="ECO:0000256" key="4">
    <source>
        <dbReference type="ARBA" id="ARBA00035122"/>
    </source>
</evidence>
<reference evidence="6" key="2">
    <citation type="submission" date="2025-09" db="UniProtKB">
        <authorList>
            <consortium name="Ensembl"/>
        </authorList>
    </citation>
    <scope>IDENTIFICATION</scope>
</reference>
<dbReference type="Pfam" id="PF00095">
    <property type="entry name" value="WAP"/>
    <property type="match status" value="1"/>
</dbReference>
<dbReference type="PROSITE" id="PS51390">
    <property type="entry name" value="WAP"/>
    <property type="match status" value="1"/>
</dbReference>
<evidence type="ECO:0000256" key="3">
    <source>
        <dbReference type="ARBA" id="ARBA00023157"/>
    </source>
</evidence>
<keyword evidence="2" id="KW-0044">Antibiotic</keyword>
<name>A0A8C5WW15_LATLA</name>
<sequence length="72" mass="7536">MKRKDGISLALGVQLQENLSSLGSSVGKAGVCPTPPPGRAIICPVMCGSDGQCPGKQKCCNYGCLWHCMEPK</sequence>
<dbReference type="GO" id="GO:0005576">
    <property type="term" value="C:extracellular region"/>
    <property type="evidence" value="ECO:0007669"/>
    <property type="project" value="InterPro"/>
</dbReference>
<reference evidence="6" key="1">
    <citation type="submission" date="2025-08" db="UniProtKB">
        <authorList>
            <consortium name="Ensembl"/>
        </authorList>
    </citation>
    <scope>IDENTIFICATION</scope>
</reference>
<dbReference type="Ensembl" id="ENSLLTT00000017924.1">
    <property type="protein sequence ID" value="ENSLLTP00000017278.1"/>
    <property type="gene ID" value="ENSLLTG00000013139.1"/>
</dbReference>
<evidence type="ECO:0000313" key="7">
    <source>
        <dbReference type="Proteomes" id="UP000694406"/>
    </source>
</evidence>
<keyword evidence="3" id="KW-1015">Disulfide bond</keyword>
<comment type="similarity">
    <text evidence="4">Belongs to the venom waprin family.</text>
</comment>
<dbReference type="SUPFAM" id="SSF57256">
    <property type="entry name" value="Elafin-like"/>
    <property type="match status" value="1"/>
</dbReference>
<dbReference type="CDD" id="cd00199">
    <property type="entry name" value="WAP"/>
    <property type="match status" value="1"/>
</dbReference>
<dbReference type="Gene3D" id="4.10.75.10">
    <property type="entry name" value="Elafin-like"/>
    <property type="match status" value="1"/>
</dbReference>
<evidence type="ECO:0000259" key="5">
    <source>
        <dbReference type="PROSITE" id="PS51390"/>
    </source>
</evidence>
<feature type="domain" description="WAP" evidence="5">
    <location>
        <begin position="25"/>
        <end position="72"/>
    </location>
</feature>
<dbReference type="SMART" id="SM00217">
    <property type="entry name" value="WAP"/>
    <property type="match status" value="1"/>
</dbReference>
<evidence type="ECO:0000256" key="2">
    <source>
        <dbReference type="ARBA" id="ARBA00023022"/>
    </source>
</evidence>
<keyword evidence="7" id="KW-1185">Reference proteome</keyword>
<dbReference type="PRINTS" id="PR00003">
    <property type="entry name" value="4DISULPHCORE"/>
</dbReference>